<organism evidence="2 3">
    <name type="scientific">Paracoccus haematequi</name>
    <dbReference type="NCBI Taxonomy" id="2491866"/>
    <lineage>
        <taxon>Bacteria</taxon>
        <taxon>Pseudomonadati</taxon>
        <taxon>Pseudomonadota</taxon>
        <taxon>Alphaproteobacteria</taxon>
        <taxon>Rhodobacterales</taxon>
        <taxon>Paracoccaceae</taxon>
        <taxon>Paracoccus</taxon>
    </lineage>
</organism>
<name>A0A447IT60_9RHOB</name>
<dbReference type="Pfam" id="PF00903">
    <property type="entry name" value="Glyoxalase"/>
    <property type="match status" value="1"/>
</dbReference>
<dbReference type="Proteomes" id="UP000270743">
    <property type="component" value="Unassembled WGS sequence"/>
</dbReference>
<accession>A0A447IT60</accession>
<evidence type="ECO:0000313" key="2">
    <source>
        <dbReference type="EMBL" id="VDS10649.1"/>
    </source>
</evidence>
<dbReference type="EMBL" id="UZWE01000071">
    <property type="protein sequence ID" value="VDS10649.1"/>
    <property type="molecule type" value="Genomic_DNA"/>
</dbReference>
<evidence type="ECO:0000259" key="1">
    <source>
        <dbReference type="Pfam" id="PF00903"/>
    </source>
</evidence>
<proteinExistence type="predicted"/>
<evidence type="ECO:0000313" key="3">
    <source>
        <dbReference type="Proteomes" id="UP000270743"/>
    </source>
</evidence>
<dbReference type="InterPro" id="IPR004360">
    <property type="entry name" value="Glyas_Fos-R_dOase_dom"/>
</dbReference>
<dbReference type="SUPFAM" id="SSF54593">
    <property type="entry name" value="Glyoxalase/Bleomycin resistance protein/Dihydroxybiphenyl dioxygenase"/>
    <property type="match status" value="2"/>
</dbReference>
<dbReference type="Gene3D" id="3.10.180.10">
    <property type="entry name" value="2,3-Dihydroxybiphenyl 1,2-Dioxygenase, domain 1"/>
    <property type="match status" value="2"/>
</dbReference>
<dbReference type="OrthoDB" id="9803142at2"/>
<keyword evidence="3" id="KW-1185">Reference proteome</keyword>
<protein>
    <recommendedName>
        <fullName evidence="1">Glyoxalase/fosfomycin resistance/dioxygenase domain-containing protein</fullName>
    </recommendedName>
</protein>
<sequence>MTLNYRDLRYLRLPAPQGLDTARSFALDKLGLQMGDVASDDVIHFRSDARNYALAYWSDATHPAIGLTVGRREDLDTRAEALAPFGTVEHLDDGACRKRQVKAGIAIMAPNGVAIEIVWRPLTSGWRYHGTRDAGITEFGAVSLACTDIDANEAFWTRGVGAKVADWAGDAVYLNIDDAHHRIALYPSHRDGVLAATWEVEGVNAIMQNWYFFQKNQIPVVHGPGRQAASNAMFVLGEGPDGIYYGYRAETAQGLPHGGPRQLVDDARSHCAWGSPSRAPEFGGAGHD</sequence>
<gene>
    <name evidence="2" type="ORF">PARHAE_03867</name>
</gene>
<feature type="domain" description="Glyoxalase/fosfomycin resistance/dioxygenase" evidence="1">
    <location>
        <begin position="141"/>
        <end position="243"/>
    </location>
</feature>
<dbReference type="AlphaFoldDB" id="A0A447IT60"/>
<dbReference type="RefSeq" id="WP_126156203.1">
    <property type="nucleotide sequence ID" value="NZ_UZWE01000071.1"/>
</dbReference>
<reference evidence="2 3" key="1">
    <citation type="submission" date="2018-12" db="EMBL/GenBank/DDBJ databases">
        <authorList>
            <person name="Criscuolo A."/>
        </authorList>
    </citation>
    <scope>NUCLEOTIDE SEQUENCE [LARGE SCALE GENOMIC DNA]</scope>
    <source>
        <strain evidence="2">ACIP1116241</strain>
    </source>
</reference>
<dbReference type="InterPro" id="IPR029068">
    <property type="entry name" value="Glyas_Bleomycin-R_OHBP_Dase"/>
</dbReference>